<dbReference type="EMBL" id="CAJNOG010000600">
    <property type="protein sequence ID" value="CAF1310990.1"/>
    <property type="molecule type" value="Genomic_DNA"/>
</dbReference>
<evidence type="ECO:0000256" key="1">
    <source>
        <dbReference type="SAM" id="Coils"/>
    </source>
</evidence>
<organism evidence="3 4">
    <name type="scientific">Adineta steineri</name>
    <dbReference type="NCBI Taxonomy" id="433720"/>
    <lineage>
        <taxon>Eukaryota</taxon>
        <taxon>Metazoa</taxon>
        <taxon>Spiralia</taxon>
        <taxon>Gnathifera</taxon>
        <taxon>Rotifera</taxon>
        <taxon>Eurotatoria</taxon>
        <taxon>Bdelloidea</taxon>
        <taxon>Adinetida</taxon>
        <taxon>Adinetidae</taxon>
        <taxon>Adineta</taxon>
    </lineage>
</organism>
<dbReference type="Proteomes" id="UP000663844">
    <property type="component" value="Unassembled WGS sequence"/>
</dbReference>
<comment type="caution">
    <text evidence="3">The sequence shown here is derived from an EMBL/GenBank/DDBJ whole genome shotgun (WGS) entry which is preliminary data.</text>
</comment>
<gene>
    <name evidence="2" type="ORF">JYZ213_LOCUS32854</name>
    <name evidence="3" type="ORF">OXD698_LOCUS32713</name>
</gene>
<feature type="coiled-coil region" evidence="1">
    <location>
        <begin position="218"/>
        <end position="245"/>
    </location>
</feature>
<dbReference type="InterPro" id="IPR036188">
    <property type="entry name" value="FAD/NAD-bd_sf"/>
</dbReference>
<accession>A0A819RXS1</accession>
<dbReference type="Gene3D" id="3.50.50.60">
    <property type="entry name" value="FAD/NAD(P)-binding domain"/>
    <property type="match status" value="1"/>
</dbReference>
<dbReference type="Gene3D" id="3.30.9.10">
    <property type="entry name" value="D-Amino Acid Oxidase, subunit A, domain 2"/>
    <property type="match status" value="1"/>
</dbReference>
<protein>
    <submittedName>
        <fullName evidence="3">Uncharacterized protein</fullName>
    </submittedName>
</protein>
<evidence type="ECO:0000313" key="3">
    <source>
        <dbReference type="EMBL" id="CAF4053945.1"/>
    </source>
</evidence>
<dbReference type="AlphaFoldDB" id="A0A819RXS1"/>
<evidence type="ECO:0000313" key="4">
    <source>
        <dbReference type="Proteomes" id="UP000663844"/>
    </source>
</evidence>
<proteinExistence type="predicted"/>
<evidence type="ECO:0000313" key="2">
    <source>
        <dbReference type="EMBL" id="CAF1310990.1"/>
    </source>
</evidence>
<keyword evidence="1" id="KW-0175">Coiled coil</keyword>
<name>A0A819RXS1_9BILA</name>
<dbReference type="EMBL" id="CAJOAZ010004325">
    <property type="protein sequence ID" value="CAF4053945.1"/>
    <property type="molecule type" value="Genomic_DNA"/>
</dbReference>
<dbReference type="Proteomes" id="UP000663845">
    <property type="component" value="Unassembled WGS sequence"/>
</dbReference>
<dbReference type="SUPFAM" id="SSF51905">
    <property type="entry name" value="FAD/NAD(P)-binding domain"/>
    <property type="match status" value="1"/>
</dbReference>
<sequence length="798" mass="91960">MTDASQSPLVVVVSGGGPVGLTFSLNLVMMMGEHVKIIIYEGRWFVDEDSITRWQDEEQGKTRRDQVVTLQDHVIQQMPPYIQKGLFENYDERVWPTSRNIPIREVEDRLFALIEPFVQSGQIELVAEALQEQTERLIKGDFDMLIGADGSNSFVRRYCNIPMISEGVEYACGVAYQIPAHVPPSEEPLHQALNCVLTVAQTRYLVNSSSSRRGYLNIRLIQDEYEELRGRLQEFQHRNESLDLLDVNKCPNSSLVWTIVRQGLEFFKISPKYVFRVLPIEINVRHASIVVRELRFEIQEDKDEKVSSVPKAGGRKQYKTALACLAGDAALNVHFWPGRGMNSGMKAAMALARNIVRSCRTKASPETITIRRPLRFLDFLDYEGFMARLRAREQQGRSLRVLIDPIDQSVVDSYSYAAMSHCHVKYTKRLIRKLQEIRERFQERADWPHRGQLISNVELRCASNRISPNAVAQLSLANPWPTREMGGIDVLVEDTFPFDPKNFVEVPQPKKNPITHTPTILVQQRFLSLWIINKPMSKDVETLVDTVRNLPKETFIELAVVHTIEQAMEWMSVNRKSLQTPGTSFKVVLAWSLINSMIAVDFIRAVRAKESHVPVLIFTNKREEIQAALQFSNVTATDMPFDLYEFVGVNQETQWNTGCRVVYPHCNPTSPEKPLLWWIDCEEEVTRAVEQLWTNYPQLEIRFTPTFKEAQVYLKDHAEDIRLRRKKVVICRGRYFKESKNVMDVVHLLKEFSLDVPLGVYTRDRVGLKKKLPNIPKHVHVFDKLQDPLSFVQEKLNL</sequence>
<reference evidence="3" key="1">
    <citation type="submission" date="2021-02" db="EMBL/GenBank/DDBJ databases">
        <authorList>
            <person name="Nowell W R."/>
        </authorList>
    </citation>
    <scope>NUCLEOTIDE SEQUENCE</scope>
</reference>